<evidence type="ECO:0000313" key="16">
    <source>
        <dbReference type="EMBL" id="QPG94712.1"/>
    </source>
</evidence>
<dbReference type="EMBL" id="CP031385">
    <property type="protein sequence ID" value="QPG94712.1"/>
    <property type="molecule type" value="Genomic_DNA"/>
</dbReference>
<keyword evidence="11" id="KW-0325">Glycoprotein</keyword>
<evidence type="ECO:0000256" key="12">
    <source>
        <dbReference type="ARBA" id="ARBA00043843"/>
    </source>
</evidence>
<dbReference type="GO" id="GO:0046872">
    <property type="term" value="F:metal ion binding"/>
    <property type="evidence" value="ECO:0007669"/>
    <property type="project" value="UniProtKB-KW"/>
</dbReference>
<gene>
    <name evidence="16" type="primary">LAP1</name>
    <name evidence="16" type="ORF">C2857_006793</name>
</gene>
<evidence type="ECO:0000256" key="5">
    <source>
        <dbReference type="ARBA" id="ARBA00022723"/>
    </source>
</evidence>
<sequence length="431" mass="48994">MYSQLRWPQSLLKNSKSDTQSRNYPSSVVHSFFSASMRFIQALLAWIVPIASAHILEPGETNNKEVLPDKEFLIETAPGETQWVTLDDKWKLRRNGQRFMDITATRDLGTVNTAAKEPVIFPYKCRHSFGVKPLIKYMSERRMRRNLKWLTSFHTRYYNSEYGRQSSDWILETVKYLTKRSVIKNRELSHFVTFKRFDHPWKQSSVIARIAGESETTIVIGAHLDSINLWLPTLSAPGADSGGSGAVTILEVFSALLESPHLRKQKAANTIEFHWYSGGEGGLLGSQAIFRDYEKYEHDVKAMLQQDMTGYIKGTLDAGLPERFGVVVDHVDAGLTRFIKTVIEQYCSIPWVETECGYACSDHASASKAGYPSAFVMESSFGNLNQHIHNSSDLIDNVSFYHMLEHAKMTLGFAYELAFHKFETTKMIMDG</sequence>
<comment type="similarity">
    <text evidence="13">Belongs to the peptidase M28 family. M28E subfamily.</text>
</comment>
<comment type="subunit">
    <text evidence="2">Monomer.</text>
</comment>
<evidence type="ECO:0000256" key="3">
    <source>
        <dbReference type="ARBA" id="ARBA00022438"/>
    </source>
</evidence>
<organism evidence="16 17">
    <name type="scientific">Epichloe festucae (strain Fl1)</name>
    <dbReference type="NCBI Taxonomy" id="877507"/>
    <lineage>
        <taxon>Eukaryota</taxon>
        <taxon>Fungi</taxon>
        <taxon>Dikarya</taxon>
        <taxon>Ascomycota</taxon>
        <taxon>Pezizomycotina</taxon>
        <taxon>Sordariomycetes</taxon>
        <taxon>Hypocreomycetidae</taxon>
        <taxon>Hypocreales</taxon>
        <taxon>Clavicipitaceae</taxon>
        <taxon>Epichloe</taxon>
    </lineage>
</organism>
<evidence type="ECO:0000259" key="15">
    <source>
        <dbReference type="Pfam" id="PF04389"/>
    </source>
</evidence>
<reference evidence="16 17" key="1">
    <citation type="journal article" date="2018" name="PLoS Genet.">
        <title>Repeat elements organise 3D genome structure and mediate transcription in the filamentous fungus Epichloe festucae.</title>
        <authorList>
            <person name="Winter D.J."/>
            <person name="Ganley A.R.D."/>
            <person name="Young C.A."/>
            <person name="Liachko I."/>
            <person name="Schardl C.L."/>
            <person name="Dupont P.Y."/>
            <person name="Berry D."/>
            <person name="Ram A."/>
            <person name="Scott B."/>
            <person name="Cox M.P."/>
        </authorList>
    </citation>
    <scope>NUCLEOTIDE SEQUENCE [LARGE SCALE GENOMIC DNA]</scope>
    <source>
        <strain evidence="16 17">Fl1</strain>
    </source>
</reference>
<evidence type="ECO:0000256" key="4">
    <source>
        <dbReference type="ARBA" id="ARBA00022670"/>
    </source>
</evidence>
<evidence type="ECO:0000256" key="9">
    <source>
        <dbReference type="ARBA" id="ARBA00023145"/>
    </source>
</evidence>
<keyword evidence="6" id="KW-0732">Signal</keyword>
<dbReference type="AlphaFoldDB" id="A0A7S9PT41"/>
<dbReference type="GO" id="GO:0006508">
    <property type="term" value="P:proteolysis"/>
    <property type="evidence" value="ECO:0007669"/>
    <property type="project" value="UniProtKB-KW"/>
</dbReference>
<keyword evidence="10" id="KW-1015">Disulfide bond</keyword>
<keyword evidence="5 14" id="KW-0479">Metal-binding</keyword>
<proteinExistence type="inferred from homology"/>
<dbReference type="GO" id="GO:0008235">
    <property type="term" value="F:metalloexopeptidase activity"/>
    <property type="evidence" value="ECO:0007669"/>
    <property type="project" value="InterPro"/>
</dbReference>
<keyword evidence="3 16" id="KW-0031">Aminopeptidase</keyword>
<keyword evidence="9" id="KW-0865">Zymogen</keyword>
<evidence type="ECO:0000256" key="6">
    <source>
        <dbReference type="ARBA" id="ARBA00022729"/>
    </source>
</evidence>
<evidence type="ECO:0000256" key="7">
    <source>
        <dbReference type="ARBA" id="ARBA00022801"/>
    </source>
</evidence>
<comment type="cofactor">
    <cofactor evidence="1">
        <name>Zn(2+)</name>
        <dbReference type="ChEBI" id="CHEBI:29105"/>
    </cofactor>
</comment>
<evidence type="ECO:0000256" key="2">
    <source>
        <dbReference type="ARBA" id="ARBA00011245"/>
    </source>
</evidence>
<evidence type="ECO:0000256" key="14">
    <source>
        <dbReference type="RuleBase" id="RU361240"/>
    </source>
</evidence>
<name>A0A7S9PT41_EPIFF</name>
<feature type="domain" description="Peptidase M28" evidence="15">
    <location>
        <begin position="206"/>
        <end position="411"/>
    </location>
</feature>
<accession>A0A7S9PT41</accession>
<keyword evidence="17" id="KW-1185">Reference proteome</keyword>
<dbReference type="OrthoDB" id="2214at2759"/>
<dbReference type="Pfam" id="PF04389">
    <property type="entry name" value="Peptidase_M28"/>
    <property type="match status" value="1"/>
</dbReference>
<dbReference type="SUPFAM" id="SSF53187">
    <property type="entry name" value="Zn-dependent exopeptidases"/>
    <property type="match status" value="1"/>
</dbReference>
<evidence type="ECO:0000256" key="10">
    <source>
        <dbReference type="ARBA" id="ARBA00023157"/>
    </source>
</evidence>
<evidence type="ECO:0000313" key="17">
    <source>
        <dbReference type="Proteomes" id="UP000594364"/>
    </source>
</evidence>
<protein>
    <recommendedName>
        <fullName evidence="14">Peptide hydrolase</fullName>
        <ecNumber evidence="14">3.4.-.-</ecNumber>
    </recommendedName>
</protein>
<evidence type="ECO:0000256" key="13">
    <source>
        <dbReference type="ARBA" id="ARBA00043962"/>
    </source>
</evidence>
<dbReference type="InterPro" id="IPR045175">
    <property type="entry name" value="M28_fam"/>
</dbReference>
<dbReference type="PANTHER" id="PTHR12147">
    <property type="entry name" value="METALLOPEPTIDASE M28 FAMILY MEMBER"/>
    <property type="match status" value="1"/>
</dbReference>
<keyword evidence="7 14" id="KW-0378">Hydrolase</keyword>
<dbReference type="GO" id="GO:0004177">
    <property type="term" value="F:aminopeptidase activity"/>
    <property type="evidence" value="ECO:0007669"/>
    <property type="project" value="UniProtKB-KW"/>
</dbReference>
<dbReference type="InterPro" id="IPR007484">
    <property type="entry name" value="Peptidase_M28"/>
</dbReference>
<dbReference type="FunFam" id="3.40.630.10:FF:000042">
    <property type="entry name" value="Peptide hydrolase"/>
    <property type="match status" value="1"/>
</dbReference>
<dbReference type="EC" id="3.4.-.-" evidence="14"/>
<dbReference type="PANTHER" id="PTHR12147:SF56">
    <property type="entry name" value="AMINOPEPTIDASE YDR415C-RELATED"/>
    <property type="match status" value="1"/>
</dbReference>
<evidence type="ECO:0000256" key="11">
    <source>
        <dbReference type="ARBA" id="ARBA00023180"/>
    </source>
</evidence>
<evidence type="ECO:0000256" key="1">
    <source>
        <dbReference type="ARBA" id="ARBA00001947"/>
    </source>
</evidence>
<comment type="function">
    <text evidence="12">Extracellular aminopeptidase that allows assimilation of proteinaceous substrates.</text>
</comment>
<keyword evidence="4 14" id="KW-0645">Protease</keyword>
<keyword evidence="8 14" id="KW-0862">Zinc</keyword>
<dbReference type="Proteomes" id="UP000594364">
    <property type="component" value="Chromosome 1"/>
</dbReference>
<dbReference type="Gene3D" id="3.40.630.10">
    <property type="entry name" value="Zn peptidases"/>
    <property type="match status" value="1"/>
</dbReference>
<evidence type="ECO:0000256" key="8">
    <source>
        <dbReference type="ARBA" id="ARBA00022833"/>
    </source>
</evidence>